<dbReference type="AlphaFoldDB" id="A0AAV4ISV4"/>
<dbReference type="FunFam" id="2.60.40.1180:FF:000001">
    <property type="entry name" value="Maltase-glucoamylase, intestinal"/>
    <property type="match status" value="1"/>
</dbReference>
<protein>
    <submittedName>
        <fullName evidence="9">Lysosomal alpha-glucosidase</fullName>
    </submittedName>
</protein>
<dbReference type="PANTHER" id="PTHR22762:SF131">
    <property type="entry name" value="GLYCOSIDE HYDROLASE FAMILY 31 N-TERMINAL DOMAIN-CONTAINING PROTEIN"/>
    <property type="match status" value="1"/>
</dbReference>
<comment type="caution">
    <text evidence="9">The sequence shown here is derived from an EMBL/GenBank/DDBJ whole genome shotgun (WGS) entry which is preliminary data.</text>
</comment>
<feature type="domain" description="Glycosyl hydrolase family 31 C-terminal" evidence="8">
    <location>
        <begin position="318"/>
        <end position="406"/>
    </location>
</feature>
<evidence type="ECO:0000259" key="7">
    <source>
        <dbReference type="Pfam" id="PF01055"/>
    </source>
</evidence>
<feature type="domain" description="Glycoside hydrolase family 31 TIM barrel" evidence="7">
    <location>
        <begin position="66"/>
        <end position="310"/>
    </location>
</feature>
<evidence type="ECO:0000256" key="6">
    <source>
        <dbReference type="SAM" id="MobiDB-lite"/>
    </source>
</evidence>
<keyword evidence="3" id="KW-0325">Glycoprotein</keyword>
<sequence>MKVAEKFSISKSQVGRIKQSKESLRELQQSPSVLGKKRKRDQEQNDVGGALAHWMTDKVAQGARLSGHLLKKKATELAASKVWPDFIVSNQTGNYWTKIAADFHTKVPFDGMWLDMNEISNFVDGSISGCDNTSTYNNPPYLPGVAGGSLYKHTICPSARHGKCRNYDVHNLYGMAETAVSYRTLKIIHKKRPFIISRSTYPGQGHYGGHWSGDNSATFYDMYKSISAMLHANMFGIPMTGSDICGFHLNTSSELCTRWHQLGAFYGFSRNHNADDCLPQDPGQFDAESVASTRRALRVRYSLLPFLYTLMWRSHVYGETVARPLLFEFPEDPVLENLDTQFMWGAALLISPVLTQGARSVQAYFPGDVWYDFYTGWKLEIQHGRYVELSAELGHINLHMRGGHVIPMQQPGLSTTLSRKNRFQLLVSLDVNMTAVGELYWDDGDSIDVYESGEYNLLSFEATKNGLKSSVKHIGYLGEPMILGNVTVMGLSFTPSNVTMDGNLVTFSFKNSVLYISNLAVVFTETFEIVWH</sequence>
<keyword evidence="4 5" id="KW-0326">Glycosidase</keyword>
<dbReference type="PROSITE" id="PS00129">
    <property type="entry name" value="GLYCOSYL_HYDROL_F31_1"/>
    <property type="match status" value="1"/>
</dbReference>
<keyword evidence="2 5" id="KW-0378">Hydrolase</keyword>
<dbReference type="Gene3D" id="2.60.40.1180">
    <property type="entry name" value="Golgi alpha-mannosidase II"/>
    <property type="match status" value="2"/>
</dbReference>
<evidence type="ECO:0000256" key="5">
    <source>
        <dbReference type="RuleBase" id="RU361185"/>
    </source>
</evidence>
<organism evidence="9 10">
    <name type="scientific">Elysia marginata</name>
    <dbReference type="NCBI Taxonomy" id="1093978"/>
    <lineage>
        <taxon>Eukaryota</taxon>
        <taxon>Metazoa</taxon>
        <taxon>Spiralia</taxon>
        <taxon>Lophotrochozoa</taxon>
        <taxon>Mollusca</taxon>
        <taxon>Gastropoda</taxon>
        <taxon>Heterobranchia</taxon>
        <taxon>Euthyneura</taxon>
        <taxon>Panpulmonata</taxon>
        <taxon>Sacoglossa</taxon>
        <taxon>Placobranchoidea</taxon>
        <taxon>Plakobranchidae</taxon>
        <taxon>Elysia</taxon>
    </lineage>
</organism>
<dbReference type="EMBL" id="BMAT01002737">
    <property type="protein sequence ID" value="GFS12740.1"/>
    <property type="molecule type" value="Genomic_DNA"/>
</dbReference>
<evidence type="ECO:0000259" key="8">
    <source>
        <dbReference type="Pfam" id="PF21365"/>
    </source>
</evidence>
<dbReference type="InterPro" id="IPR013780">
    <property type="entry name" value="Glyco_hydro_b"/>
</dbReference>
<dbReference type="Gene3D" id="3.20.20.80">
    <property type="entry name" value="Glycosidases"/>
    <property type="match status" value="1"/>
</dbReference>
<accession>A0AAV4ISV4</accession>
<dbReference type="GO" id="GO:0005975">
    <property type="term" value="P:carbohydrate metabolic process"/>
    <property type="evidence" value="ECO:0007669"/>
    <property type="project" value="InterPro"/>
</dbReference>
<dbReference type="Pfam" id="PF21365">
    <property type="entry name" value="Glyco_hydro_31_3rd"/>
    <property type="match status" value="1"/>
</dbReference>
<name>A0AAV4ISV4_9GAST</name>
<proteinExistence type="inferred from homology"/>
<gene>
    <name evidence="9" type="ORF">ElyMa_001379300</name>
</gene>
<dbReference type="InterPro" id="IPR017853">
    <property type="entry name" value="GH"/>
</dbReference>
<keyword evidence="10" id="KW-1185">Reference proteome</keyword>
<evidence type="ECO:0000256" key="4">
    <source>
        <dbReference type="ARBA" id="ARBA00023295"/>
    </source>
</evidence>
<evidence type="ECO:0000313" key="9">
    <source>
        <dbReference type="EMBL" id="GFS12740.1"/>
    </source>
</evidence>
<dbReference type="InterPro" id="IPR000322">
    <property type="entry name" value="Glyco_hydro_31_TIM"/>
</dbReference>
<dbReference type="InterPro" id="IPR030458">
    <property type="entry name" value="Glyco_hydro_31_AS"/>
</dbReference>
<reference evidence="9 10" key="1">
    <citation type="journal article" date="2021" name="Elife">
        <title>Chloroplast acquisition without the gene transfer in kleptoplastic sea slugs, Plakobranchus ocellatus.</title>
        <authorList>
            <person name="Maeda T."/>
            <person name="Takahashi S."/>
            <person name="Yoshida T."/>
            <person name="Shimamura S."/>
            <person name="Takaki Y."/>
            <person name="Nagai Y."/>
            <person name="Toyoda A."/>
            <person name="Suzuki Y."/>
            <person name="Arimoto A."/>
            <person name="Ishii H."/>
            <person name="Satoh N."/>
            <person name="Nishiyama T."/>
            <person name="Hasebe M."/>
            <person name="Maruyama T."/>
            <person name="Minagawa J."/>
            <person name="Obokata J."/>
            <person name="Shigenobu S."/>
        </authorList>
    </citation>
    <scope>NUCLEOTIDE SEQUENCE [LARGE SCALE GENOMIC DNA]</scope>
</reference>
<dbReference type="InterPro" id="IPR048395">
    <property type="entry name" value="Glyco_hydro_31_C"/>
</dbReference>
<dbReference type="Proteomes" id="UP000762676">
    <property type="component" value="Unassembled WGS sequence"/>
</dbReference>
<comment type="similarity">
    <text evidence="1 5">Belongs to the glycosyl hydrolase 31 family.</text>
</comment>
<dbReference type="SUPFAM" id="SSF51445">
    <property type="entry name" value="(Trans)glycosidases"/>
    <property type="match status" value="1"/>
</dbReference>
<evidence type="ECO:0000256" key="1">
    <source>
        <dbReference type="ARBA" id="ARBA00007806"/>
    </source>
</evidence>
<dbReference type="PANTHER" id="PTHR22762">
    <property type="entry name" value="ALPHA-GLUCOSIDASE"/>
    <property type="match status" value="1"/>
</dbReference>
<evidence type="ECO:0000256" key="3">
    <source>
        <dbReference type="ARBA" id="ARBA00023180"/>
    </source>
</evidence>
<dbReference type="GO" id="GO:0004558">
    <property type="term" value="F:alpha-1,4-glucosidase activity"/>
    <property type="evidence" value="ECO:0007669"/>
    <property type="project" value="TreeGrafter"/>
</dbReference>
<evidence type="ECO:0000313" key="10">
    <source>
        <dbReference type="Proteomes" id="UP000762676"/>
    </source>
</evidence>
<dbReference type="Pfam" id="PF01055">
    <property type="entry name" value="Glyco_hydro_31_2nd"/>
    <property type="match status" value="1"/>
</dbReference>
<dbReference type="SUPFAM" id="SSF51011">
    <property type="entry name" value="Glycosyl hydrolase domain"/>
    <property type="match status" value="1"/>
</dbReference>
<feature type="region of interest" description="Disordered" evidence="6">
    <location>
        <begin position="20"/>
        <end position="45"/>
    </location>
</feature>
<evidence type="ECO:0000256" key="2">
    <source>
        <dbReference type="ARBA" id="ARBA00022801"/>
    </source>
</evidence>